<evidence type="ECO:0000256" key="2">
    <source>
        <dbReference type="ARBA" id="ARBA00010532"/>
    </source>
</evidence>
<evidence type="ECO:0000256" key="5">
    <source>
        <dbReference type="ARBA" id="ARBA00023136"/>
    </source>
</evidence>
<protein>
    <submittedName>
        <fullName evidence="8">Uncharacterized protein</fullName>
    </submittedName>
</protein>
<keyword evidence="9" id="KW-1185">Reference proteome</keyword>
<keyword evidence="4 7" id="KW-1133">Transmembrane helix</keyword>
<keyword evidence="3 7" id="KW-0812">Transmembrane</keyword>
<name>A0A3P7SIW2_RODNA</name>
<evidence type="ECO:0000256" key="1">
    <source>
        <dbReference type="ARBA" id="ARBA00004370"/>
    </source>
</evidence>
<gene>
    <name evidence="8" type="ORF">HNAJ_LOCUS6854</name>
</gene>
<evidence type="ECO:0000256" key="4">
    <source>
        <dbReference type="ARBA" id="ARBA00022989"/>
    </source>
</evidence>
<comment type="subcellular location">
    <subcellularLocation>
        <location evidence="1">Membrane</location>
    </subcellularLocation>
</comment>
<comment type="similarity">
    <text evidence="2">Belongs to the CD36 family.</text>
</comment>
<dbReference type="GO" id="GO:0016020">
    <property type="term" value="C:membrane"/>
    <property type="evidence" value="ECO:0007669"/>
    <property type="project" value="UniProtKB-SubCell"/>
</dbReference>
<evidence type="ECO:0000313" key="8">
    <source>
        <dbReference type="EMBL" id="VDO02714.1"/>
    </source>
</evidence>
<accession>A0A3P7SIW2</accession>
<evidence type="ECO:0000313" key="9">
    <source>
        <dbReference type="Proteomes" id="UP000278807"/>
    </source>
</evidence>
<dbReference type="AlphaFoldDB" id="A0A3P7SIW2"/>
<dbReference type="Proteomes" id="UP000278807">
    <property type="component" value="Unassembled WGS sequence"/>
</dbReference>
<feature type="transmembrane region" description="Helical" evidence="7">
    <location>
        <begin position="104"/>
        <end position="125"/>
    </location>
</feature>
<keyword evidence="5 7" id="KW-0472">Membrane</keyword>
<evidence type="ECO:0000256" key="3">
    <source>
        <dbReference type="ARBA" id="ARBA00022692"/>
    </source>
</evidence>
<proteinExistence type="inferred from homology"/>
<reference evidence="8 9" key="1">
    <citation type="submission" date="2018-11" db="EMBL/GenBank/DDBJ databases">
        <authorList>
            <consortium name="Pathogen Informatics"/>
        </authorList>
    </citation>
    <scope>NUCLEOTIDE SEQUENCE [LARGE SCALE GENOMIC DNA]</scope>
</reference>
<keyword evidence="6" id="KW-0325">Glycoprotein</keyword>
<evidence type="ECO:0000256" key="6">
    <source>
        <dbReference type="ARBA" id="ARBA00023180"/>
    </source>
</evidence>
<dbReference type="InterPro" id="IPR002159">
    <property type="entry name" value="CD36_fam"/>
</dbReference>
<sequence>MSWWIFVGNHLRSGIFRQYKANFLKDWLDCRYFYAVIGMHPRSDMDISLFIEPQTGIVLQALQLIQINAIVARNKNFNELAKLRNLTYLPLGYINTSIFVSDSVARTLITTLFIPQMSISVVGSIMVTGSLLTILVISGIMFAITDFIIFIISP</sequence>
<dbReference type="EMBL" id="UZAE01008701">
    <property type="protein sequence ID" value="VDO02714.1"/>
    <property type="molecule type" value="Genomic_DNA"/>
</dbReference>
<organism evidence="8 9">
    <name type="scientific">Rodentolepis nana</name>
    <name type="common">Dwarf tapeworm</name>
    <name type="synonym">Hymenolepis nana</name>
    <dbReference type="NCBI Taxonomy" id="102285"/>
    <lineage>
        <taxon>Eukaryota</taxon>
        <taxon>Metazoa</taxon>
        <taxon>Spiralia</taxon>
        <taxon>Lophotrochozoa</taxon>
        <taxon>Platyhelminthes</taxon>
        <taxon>Cestoda</taxon>
        <taxon>Eucestoda</taxon>
        <taxon>Cyclophyllidea</taxon>
        <taxon>Hymenolepididae</taxon>
        <taxon>Rodentolepis</taxon>
    </lineage>
</organism>
<feature type="transmembrane region" description="Helical" evidence="7">
    <location>
        <begin position="131"/>
        <end position="152"/>
    </location>
</feature>
<dbReference type="OrthoDB" id="18585at2759"/>
<dbReference type="Pfam" id="PF01130">
    <property type="entry name" value="CD36"/>
    <property type="match status" value="1"/>
</dbReference>
<evidence type="ECO:0000256" key="7">
    <source>
        <dbReference type="SAM" id="Phobius"/>
    </source>
</evidence>